<dbReference type="EMBL" id="BKCJ011870380">
    <property type="protein sequence ID" value="GFD59868.1"/>
    <property type="molecule type" value="Genomic_DNA"/>
</dbReference>
<accession>A0A699XP95</accession>
<feature type="non-terminal residue" evidence="1">
    <location>
        <position position="1"/>
    </location>
</feature>
<name>A0A699XP95_TANCI</name>
<protein>
    <submittedName>
        <fullName evidence="1">Uncharacterized protein</fullName>
    </submittedName>
</protein>
<proteinExistence type="predicted"/>
<reference evidence="1" key="1">
    <citation type="journal article" date="2019" name="Sci. Rep.">
        <title>Draft genome of Tanacetum cinerariifolium, the natural source of mosquito coil.</title>
        <authorList>
            <person name="Yamashiro T."/>
            <person name="Shiraishi A."/>
            <person name="Satake H."/>
            <person name="Nakayama K."/>
        </authorList>
    </citation>
    <scope>NUCLEOTIDE SEQUENCE</scope>
</reference>
<feature type="non-terminal residue" evidence="1">
    <location>
        <position position="82"/>
    </location>
</feature>
<dbReference type="AlphaFoldDB" id="A0A699XP95"/>
<comment type="caution">
    <text evidence="1">The sequence shown here is derived from an EMBL/GenBank/DDBJ whole genome shotgun (WGS) entry which is preliminary data.</text>
</comment>
<organism evidence="1">
    <name type="scientific">Tanacetum cinerariifolium</name>
    <name type="common">Dalmatian daisy</name>
    <name type="synonym">Chrysanthemum cinerariifolium</name>
    <dbReference type="NCBI Taxonomy" id="118510"/>
    <lineage>
        <taxon>Eukaryota</taxon>
        <taxon>Viridiplantae</taxon>
        <taxon>Streptophyta</taxon>
        <taxon>Embryophyta</taxon>
        <taxon>Tracheophyta</taxon>
        <taxon>Spermatophyta</taxon>
        <taxon>Magnoliopsida</taxon>
        <taxon>eudicotyledons</taxon>
        <taxon>Gunneridae</taxon>
        <taxon>Pentapetalae</taxon>
        <taxon>asterids</taxon>
        <taxon>campanulids</taxon>
        <taxon>Asterales</taxon>
        <taxon>Asteraceae</taxon>
        <taxon>Asteroideae</taxon>
        <taxon>Anthemideae</taxon>
        <taxon>Anthemidinae</taxon>
        <taxon>Tanacetum</taxon>
    </lineage>
</organism>
<evidence type="ECO:0000313" key="1">
    <source>
        <dbReference type="EMBL" id="GFD59868.1"/>
    </source>
</evidence>
<sequence length="82" mass="8214">AVVGVPVFGGMRIDADQHGVLVVRAGREPGLGAGIPFAADELAVYHALGGTADRHVQAVVGLGEGQVDQRAVADAFPQAGQG</sequence>
<gene>
    <name evidence="1" type="ORF">Tci_931837</name>
</gene>